<name>A0A1Y1ZSC3_9PLEO</name>
<proteinExistence type="predicted"/>
<dbReference type="EMBL" id="MCFA01000044">
    <property type="protein sequence ID" value="ORY13161.1"/>
    <property type="molecule type" value="Genomic_DNA"/>
</dbReference>
<protein>
    <recommendedName>
        <fullName evidence="3">Glycosyltransferase family 25 protein</fullName>
    </recommendedName>
</protein>
<evidence type="ECO:0000313" key="1">
    <source>
        <dbReference type="EMBL" id="ORY13161.1"/>
    </source>
</evidence>
<organism evidence="1 2">
    <name type="scientific">Clohesyomyces aquaticus</name>
    <dbReference type="NCBI Taxonomy" id="1231657"/>
    <lineage>
        <taxon>Eukaryota</taxon>
        <taxon>Fungi</taxon>
        <taxon>Dikarya</taxon>
        <taxon>Ascomycota</taxon>
        <taxon>Pezizomycotina</taxon>
        <taxon>Dothideomycetes</taxon>
        <taxon>Pleosporomycetidae</taxon>
        <taxon>Pleosporales</taxon>
        <taxon>Lindgomycetaceae</taxon>
        <taxon>Clohesyomyces</taxon>
    </lineage>
</organism>
<sequence>MLAPRKRLLPVAVIVTLVIFLALNHREYNHIYQQLSSSININAAAVPDGAPANRTLGFGAVLVVSKEGSDRRHALLQAANVTDIDLTIPKQPVWTEGDVTSFKNGVEKSVQRGSILAWLGHRNALQWFLDSGLETALILEDDVDWDIRLRSVQIPLAASAARSMLPPPKSYLPSFNSDANRTQYWGDPKAWDLLYLGHCGDYFNEVTYEGLKDSVKGFNISDLPHVMYNDPSLPVKSDLHPFTQSLFEAINVPAHTRIFHRSKFPLCTFGYAVTRAAAERLLDDLAPAKLRPNGPKAFDVAILHACNKGSGTPSPTPKNNPKPHPDPKLRYKYASPGIRCWTLNSELFHHMPGHSQIAKIDEDQGRTVGIPPVDFAGQTQIEVRNETTNIGCGFWGGAFAFDNEDTARLKFLQEEVGRKGKCLKEGKDSL</sequence>
<evidence type="ECO:0008006" key="3">
    <source>
        <dbReference type="Google" id="ProtNLM"/>
    </source>
</evidence>
<evidence type="ECO:0000313" key="2">
    <source>
        <dbReference type="Proteomes" id="UP000193144"/>
    </source>
</evidence>
<gene>
    <name evidence="1" type="ORF">BCR34DRAFT_481549</name>
</gene>
<dbReference type="OrthoDB" id="47375at2759"/>
<reference evidence="1 2" key="1">
    <citation type="submission" date="2016-07" db="EMBL/GenBank/DDBJ databases">
        <title>Pervasive Adenine N6-methylation of Active Genes in Fungi.</title>
        <authorList>
            <consortium name="DOE Joint Genome Institute"/>
            <person name="Mondo S.J."/>
            <person name="Dannebaum R.O."/>
            <person name="Kuo R.C."/>
            <person name="Labutti K."/>
            <person name="Haridas S."/>
            <person name="Kuo A."/>
            <person name="Salamov A."/>
            <person name="Ahrendt S.R."/>
            <person name="Lipzen A."/>
            <person name="Sullivan W."/>
            <person name="Andreopoulos W.B."/>
            <person name="Clum A."/>
            <person name="Lindquist E."/>
            <person name="Daum C."/>
            <person name="Ramamoorthy G.K."/>
            <person name="Gryganskyi A."/>
            <person name="Culley D."/>
            <person name="Magnuson J.K."/>
            <person name="James T.Y."/>
            <person name="O'Malley M.A."/>
            <person name="Stajich J.E."/>
            <person name="Spatafora J.W."/>
            <person name="Visel A."/>
            <person name="Grigoriev I.V."/>
        </authorList>
    </citation>
    <scope>NUCLEOTIDE SEQUENCE [LARGE SCALE GENOMIC DNA]</scope>
    <source>
        <strain evidence="1 2">CBS 115471</strain>
    </source>
</reference>
<dbReference type="STRING" id="1231657.A0A1Y1ZSC3"/>
<keyword evidence="2" id="KW-1185">Reference proteome</keyword>
<accession>A0A1Y1ZSC3</accession>
<comment type="caution">
    <text evidence="1">The sequence shown here is derived from an EMBL/GenBank/DDBJ whole genome shotgun (WGS) entry which is preliminary data.</text>
</comment>
<dbReference type="Proteomes" id="UP000193144">
    <property type="component" value="Unassembled WGS sequence"/>
</dbReference>
<dbReference type="AlphaFoldDB" id="A0A1Y1ZSC3"/>